<dbReference type="EMBL" id="JBHUOZ010000003">
    <property type="protein sequence ID" value="MFD2921691.1"/>
    <property type="molecule type" value="Genomic_DNA"/>
</dbReference>
<evidence type="ECO:0000313" key="3">
    <source>
        <dbReference type="Proteomes" id="UP001597511"/>
    </source>
</evidence>
<dbReference type="Gene3D" id="3.40.720.10">
    <property type="entry name" value="Alkaline Phosphatase, subunit A"/>
    <property type="match status" value="1"/>
</dbReference>
<dbReference type="RefSeq" id="WP_386102493.1">
    <property type="nucleotide sequence ID" value="NZ_JBHUOZ010000003.1"/>
</dbReference>
<dbReference type="Proteomes" id="UP001597511">
    <property type="component" value="Unassembled WGS sequence"/>
</dbReference>
<keyword evidence="3" id="KW-1185">Reference proteome</keyword>
<dbReference type="InterPro" id="IPR032309">
    <property type="entry name" value="DUF4983"/>
</dbReference>
<name>A0ABW6AAM0_9BACT</name>
<comment type="caution">
    <text evidence="2">The sequence shown here is derived from an EMBL/GenBank/DDBJ whole genome shotgun (WGS) entry which is preliminary data.</text>
</comment>
<dbReference type="PROSITE" id="PS51257">
    <property type="entry name" value="PROKAR_LIPOPROTEIN"/>
    <property type="match status" value="1"/>
</dbReference>
<dbReference type="InterPro" id="IPR013320">
    <property type="entry name" value="ConA-like_dom_sf"/>
</dbReference>
<dbReference type="Gene3D" id="2.60.120.200">
    <property type="match status" value="1"/>
</dbReference>
<dbReference type="Pfam" id="PF16356">
    <property type="entry name" value="DUF4983"/>
    <property type="match status" value="1"/>
</dbReference>
<accession>A0ABW6AAM0</accession>
<evidence type="ECO:0000259" key="1">
    <source>
        <dbReference type="Pfam" id="PF16356"/>
    </source>
</evidence>
<dbReference type="InterPro" id="IPR017850">
    <property type="entry name" value="Alkaline_phosphatase_core_sf"/>
</dbReference>
<sequence>MIKMINKKMLSAFTILCTVAVVVLFAGGCKKYADPPPYFEEDTSSGVNSQRKLLLIAIDGLVGTEVKTIDPPTIKQLLEKSKFSYKTKAEPVTTDAATWKTLISGVSYSKHKIKDSTFIYSAPAGSDPHDAQPPSYPSIFSRILTTPRASLSSVLISPWANMTNKLGGELLNNAMAVSNDQVVKDSAISVLTKRNADIIVLNFNGVSKAGITGAFSAGNATYRAAVTTIDGYIGEIMTALKARPNYNKTEEWLVVVTSTHGGLGNSYGGGTAAETDVLTLYYNENIKKQELTTSSFNSAALSGRDAATIKAEMADGDGRFNIGLGQQTIQLKFRQSTAAGSWPHFFSKMKQFVSDGWSFYTGSSGATWGFSIRGVGGTERRPETAVSGIVLNDKKWHTLTVVIYDSVVSGIQERWVKRFTDGIRNPDPLDRVRLRSGAIYQTITNTEPIRIGWGTDPGYAPPTFNVADIRIFNTALTDQEIVSNLCLQDITQHPKYTNLIGYWPCDDGYGMGFSNKGPQNQAYTFGLMGNYKWAGVEENPCVMPAPGPNDVTFLPKVVDVTRQLCYWLRIPVKETWNLDGSGWLELYDSEFVK</sequence>
<organism evidence="2 3">
    <name type="scientific">Terrimonas rubra</name>
    <dbReference type="NCBI Taxonomy" id="1035890"/>
    <lineage>
        <taxon>Bacteria</taxon>
        <taxon>Pseudomonadati</taxon>
        <taxon>Bacteroidota</taxon>
        <taxon>Chitinophagia</taxon>
        <taxon>Chitinophagales</taxon>
        <taxon>Chitinophagaceae</taxon>
        <taxon>Terrimonas</taxon>
    </lineage>
</organism>
<protein>
    <submittedName>
        <fullName evidence="2">DUF4983 domain-containing protein</fullName>
    </submittedName>
</protein>
<evidence type="ECO:0000313" key="2">
    <source>
        <dbReference type="EMBL" id="MFD2921691.1"/>
    </source>
</evidence>
<feature type="domain" description="DUF4983" evidence="1">
    <location>
        <begin position="491"/>
        <end position="584"/>
    </location>
</feature>
<proteinExistence type="predicted"/>
<reference evidence="3" key="1">
    <citation type="journal article" date="2019" name="Int. J. Syst. Evol. Microbiol.">
        <title>The Global Catalogue of Microorganisms (GCM) 10K type strain sequencing project: providing services to taxonomists for standard genome sequencing and annotation.</title>
        <authorList>
            <consortium name="The Broad Institute Genomics Platform"/>
            <consortium name="The Broad Institute Genome Sequencing Center for Infectious Disease"/>
            <person name="Wu L."/>
            <person name="Ma J."/>
        </authorList>
    </citation>
    <scope>NUCLEOTIDE SEQUENCE [LARGE SCALE GENOMIC DNA]</scope>
    <source>
        <strain evidence="3">KCTC 23299</strain>
    </source>
</reference>
<gene>
    <name evidence="2" type="ORF">ACFS6H_18370</name>
</gene>
<dbReference type="SUPFAM" id="SSF49899">
    <property type="entry name" value="Concanavalin A-like lectins/glucanases"/>
    <property type="match status" value="1"/>
</dbReference>
<dbReference type="SUPFAM" id="SSF53649">
    <property type="entry name" value="Alkaline phosphatase-like"/>
    <property type="match status" value="1"/>
</dbReference>